<keyword evidence="3" id="KW-1185">Reference proteome</keyword>
<dbReference type="PROSITE" id="PS51257">
    <property type="entry name" value="PROKAR_LIPOPROTEIN"/>
    <property type="match status" value="1"/>
</dbReference>
<dbReference type="AlphaFoldDB" id="A0A1I1CSE2"/>
<feature type="signal peptide" evidence="1">
    <location>
        <begin position="1"/>
        <end position="29"/>
    </location>
</feature>
<dbReference type="RefSeq" id="WP_005456771.1">
    <property type="nucleotide sequence ID" value="NZ_FOKG01000034.1"/>
</dbReference>
<dbReference type="Proteomes" id="UP000243799">
    <property type="component" value="Unassembled WGS sequence"/>
</dbReference>
<gene>
    <name evidence="2" type="ORF">SAMN05216266_13434</name>
</gene>
<evidence type="ECO:0000313" key="2">
    <source>
        <dbReference type="EMBL" id="SFB63353.1"/>
    </source>
</evidence>
<evidence type="ECO:0000256" key="1">
    <source>
        <dbReference type="SAM" id="SignalP"/>
    </source>
</evidence>
<organism evidence="2 3">
    <name type="scientific">Amycolatopsis marina</name>
    <dbReference type="NCBI Taxonomy" id="490629"/>
    <lineage>
        <taxon>Bacteria</taxon>
        <taxon>Bacillati</taxon>
        <taxon>Actinomycetota</taxon>
        <taxon>Actinomycetes</taxon>
        <taxon>Pseudonocardiales</taxon>
        <taxon>Pseudonocardiaceae</taxon>
        <taxon>Amycolatopsis</taxon>
    </lineage>
</organism>
<feature type="chain" id="PRO_5017244496" evidence="1">
    <location>
        <begin position="30"/>
        <end position="135"/>
    </location>
</feature>
<name>A0A1I1CSE2_9PSEU</name>
<dbReference type="NCBIfam" id="NF037950">
    <property type="entry name" value="spanin2_1"/>
    <property type="match status" value="1"/>
</dbReference>
<accession>A0A1I1CSE2</accession>
<dbReference type="EMBL" id="FOKG01000034">
    <property type="protein sequence ID" value="SFB63353.1"/>
    <property type="molecule type" value="Genomic_DNA"/>
</dbReference>
<sequence>MRISTRWTSVLLGVGVVAAISGCGAVQQAGDTAGSAADTVTGAVAAAEVCSDALALVANPPDLSAPQAALDQAHTTATELTDLAATTSDTDIGRAITDLAATLQTATLDTLTSAPAAWLQTRADQAAALTTACAP</sequence>
<keyword evidence="1" id="KW-0732">Signal</keyword>
<evidence type="ECO:0000313" key="3">
    <source>
        <dbReference type="Proteomes" id="UP000243799"/>
    </source>
</evidence>
<proteinExistence type="predicted"/>
<protein>
    <submittedName>
        <fullName evidence="2">Uncharacterized protein</fullName>
    </submittedName>
</protein>
<reference evidence="3" key="1">
    <citation type="submission" date="2016-10" db="EMBL/GenBank/DDBJ databases">
        <authorList>
            <person name="Varghese N."/>
            <person name="Submissions S."/>
        </authorList>
    </citation>
    <scope>NUCLEOTIDE SEQUENCE [LARGE SCALE GENOMIC DNA]</scope>
    <source>
        <strain evidence="3">CGMCC 4.3568</strain>
    </source>
</reference>